<reference evidence="2 3" key="1">
    <citation type="submission" date="2024-06" db="EMBL/GenBank/DDBJ databases">
        <title>The Natural Products Discovery Center: Release of the First 8490 Sequenced Strains for Exploring Actinobacteria Biosynthetic Diversity.</title>
        <authorList>
            <person name="Kalkreuter E."/>
            <person name="Kautsar S.A."/>
            <person name="Yang D."/>
            <person name="Bader C.D."/>
            <person name="Teijaro C.N."/>
            <person name="Fluegel L."/>
            <person name="Davis C.M."/>
            <person name="Simpson J.R."/>
            <person name="Lauterbach L."/>
            <person name="Steele A.D."/>
            <person name="Gui C."/>
            <person name="Meng S."/>
            <person name="Li G."/>
            <person name="Viehrig K."/>
            <person name="Ye F."/>
            <person name="Su P."/>
            <person name="Kiefer A.F."/>
            <person name="Nichols A."/>
            <person name="Cepeda A.J."/>
            <person name="Yan W."/>
            <person name="Fan B."/>
            <person name="Jiang Y."/>
            <person name="Adhikari A."/>
            <person name="Zheng C.-J."/>
            <person name="Schuster L."/>
            <person name="Cowan T.M."/>
            <person name="Smanski M.J."/>
            <person name="Chevrette M.G."/>
            <person name="De Carvalho L.P.S."/>
            <person name="Shen B."/>
        </authorList>
    </citation>
    <scope>NUCLEOTIDE SEQUENCE [LARGE SCALE GENOMIC DNA]</scope>
    <source>
        <strain evidence="2 3">NPDC049344</strain>
    </source>
</reference>
<keyword evidence="3" id="KW-1185">Reference proteome</keyword>
<feature type="region of interest" description="Disordered" evidence="1">
    <location>
        <begin position="117"/>
        <end position="140"/>
    </location>
</feature>
<gene>
    <name evidence="2" type="ORF">AB0K36_01965</name>
</gene>
<evidence type="ECO:0000256" key="1">
    <source>
        <dbReference type="SAM" id="MobiDB-lite"/>
    </source>
</evidence>
<organism evidence="2 3">
    <name type="scientific">Streptomyces kurssanovii</name>
    <dbReference type="NCBI Taxonomy" id="67312"/>
    <lineage>
        <taxon>Bacteria</taxon>
        <taxon>Bacillati</taxon>
        <taxon>Actinomycetota</taxon>
        <taxon>Actinomycetes</taxon>
        <taxon>Kitasatosporales</taxon>
        <taxon>Streptomycetaceae</taxon>
        <taxon>Streptomyces</taxon>
    </lineage>
</organism>
<sequence length="140" mass="15705">MNDEHWRTWTRLLLSLLAADRRDQLTWLGERELTTDLVVDDVEFACLIGKGLTDRGAFGPENLRDLQAVGRRVAEIDADGRTAQWADALATDPAWDSVRDLARRFLVTLLGDWRQPLPRPVRPHAAPPCESTGAPARPRA</sequence>
<evidence type="ECO:0000313" key="2">
    <source>
        <dbReference type="EMBL" id="MEV4679555.1"/>
    </source>
</evidence>
<name>A0ABV3HLW6_9ACTN</name>
<dbReference type="Proteomes" id="UP001552521">
    <property type="component" value="Unassembled WGS sequence"/>
</dbReference>
<proteinExistence type="predicted"/>
<protein>
    <submittedName>
        <fullName evidence="2">Uncharacterized protein</fullName>
    </submittedName>
</protein>
<comment type="caution">
    <text evidence="2">The sequence shown here is derived from an EMBL/GenBank/DDBJ whole genome shotgun (WGS) entry which is preliminary data.</text>
</comment>
<dbReference type="RefSeq" id="WP_364586927.1">
    <property type="nucleotide sequence ID" value="NZ_JBFAQK010000001.1"/>
</dbReference>
<dbReference type="EMBL" id="JBFAQK010000001">
    <property type="protein sequence ID" value="MEV4679555.1"/>
    <property type="molecule type" value="Genomic_DNA"/>
</dbReference>
<accession>A0ABV3HLW6</accession>
<evidence type="ECO:0000313" key="3">
    <source>
        <dbReference type="Proteomes" id="UP001552521"/>
    </source>
</evidence>